<sequence length="443" mass="50749">MKNLGRRFITLVKKNALENKNSQMKSQDNDLHLIKEKVSVRQIKRAFTHKSESVHKFGERNLIAKKVLLPIKQGKESNMNGNSSFLNEFLESVKKKSNSLRNTKVLDALNNGLHNDDKIPDSSGDQKIDQENSTNPKQLPLIQETVTACHMFTVDNKQKKYKEHSHPPPEELFQPKLYTFRMHADNPMTNCPISTKPPPFWALLDNFIAVIWALLKQDSIGINQLQWTYELLKMMKYKNGLTPDIIEEFTEAIQDKLIYGYAEYYNIKDMSRNENSSKAQIEHRGKKINLIALKCIKKNKWVNSTALSKSYSLREIVKYGPNSIGTPNEADQMIIKSLIPTATTRVCHFNSQVSHDEIPEGSHPDPCCLTEKQKEELKHILTKMRKEQAERVKNEIGKIHKIETLMGKVDNNFNPNDIDVALKTAAKLKKLEESTQIDNGKDG</sequence>
<reference evidence="3" key="1">
    <citation type="submission" date="2025-08" db="UniProtKB">
        <authorList>
            <consortium name="RefSeq"/>
        </authorList>
    </citation>
    <scope>IDENTIFICATION</scope>
</reference>
<name>A0A3Q0IXH1_DIACI</name>
<dbReference type="KEGG" id="dci:103511355"/>
<dbReference type="AlphaFoldDB" id="A0A3Q0IXH1"/>
<dbReference type="GeneID" id="103511355"/>
<feature type="region of interest" description="Disordered" evidence="1">
    <location>
        <begin position="110"/>
        <end position="137"/>
    </location>
</feature>
<evidence type="ECO:0000313" key="2">
    <source>
        <dbReference type="Proteomes" id="UP000079169"/>
    </source>
</evidence>
<protein>
    <submittedName>
        <fullName evidence="3">Uncharacterized protein LOC103511355</fullName>
    </submittedName>
</protein>
<proteinExistence type="predicted"/>
<accession>A0A3Q0IXH1</accession>
<keyword evidence="2" id="KW-1185">Reference proteome</keyword>
<dbReference type="PaxDb" id="121845-A0A3Q0IXH1"/>
<feature type="compositionally biased region" description="Basic and acidic residues" evidence="1">
    <location>
        <begin position="114"/>
        <end position="130"/>
    </location>
</feature>
<dbReference type="RefSeq" id="XP_026680937.1">
    <property type="nucleotide sequence ID" value="XM_026825136.1"/>
</dbReference>
<evidence type="ECO:0000313" key="3">
    <source>
        <dbReference type="RefSeq" id="XP_026680937.1"/>
    </source>
</evidence>
<organism evidence="2 3">
    <name type="scientific">Diaphorina citri</name>
    <name type="common">Asian citrus psyllid</name>
    <dbReference type="NCBI Taxonomy" id="121845"/>
    <lineage>
        <taxon>Eukaryota</taxon>
        <taxon>Metazoa</taxon>
        <taxon>Ecdysozoa</taxon>
        <taxon>Arthropoda</taxon>
        <taxon>Hexapoda</taxon>
        <taxon>Insecta</taxon>
        <taxon>Pterygota</taxon>
        <taxon>Neoptera</taxon>
        <taxon>Paraneoptera</taxon>
        <taxon>Hemiptera</taxon>
        <taxon>Sternorrhyncha</taxon>
        <taxon>Psylloidea</taxon>
        <taxon>Psyllidae</taxon>
        <taxon>Diaphorininae</taxon>
        <taxon>Diaphorina</taxon>
    </lineage>
</organism>
<gene>
    <name evidence="3" type="primary">LOC103511355</name>
</gene>
<evidence type="ECO:0000256" key="1">
    <source>
        <dbReference type="SAM" id="MobiDB-lite"/>
    </source>
</evidence>
<dbReference type="Proteomes" id="UP000079169">
    <property type="component" value="Unplaced"/>
</dbReference>